<dbReference type="InterPro" id="IPR051821">
    <property type="entry name" value="Asp/Asn_beta-hydroxylase"/>
</dbReference>
<dbReference type="EMBL" id="AVBH01000032">
    <property type="protein sequence ID" value="KGO99075.1"/>
    <property type="molecule type" value="Genomic_DNA"/>
</dbReference>
<dbReference type="PROSITE" id="PS50005">
    <property type="entry name" value="TPR"/>
    <property type="match status" value="1"/>
</dbReference>
<dbReference type="AlphaFoldDB" id="A0A0A0M7L8"/>
<keyword evidence="7" id="KW-1185">Reference proteome</keyword>
<evidence type="ECO:0000313" key="6">
    <source>
        <dbReference type="EMBL" id="KGO99075.1"/>
    </source>
</evidence>
<dbReference type="PANTHER" id="PTHR46332:SF5">
    <property type="entry name" value="ASPARTATE BETA-HYDROXYLASE DOMAIN CONTAINING 2"/>
    <property type="match status" value="1"/>
</dbReference>
<keyword evidence="3" id="KW-0560">Oxidoreductase</keyword>
<evidence type="ECO:0000256" key="3">
    <source>
        <dbReference type="ARBA" id="ARBA00023002"/>
    </source>
</evidence>
<feature type="repeat" description="TPR" evidence="4">
    <location>
        <begin position="111"/>
        <end position="144"/>
    </location>
</feature>
<dbReference type="Pfam" id="PF05118">
    <property type="entry name" value="Asp_Arg_Hydrox"/>
    <property type="match status" value="1"/>
</dbReference>
<feature type="domain" description="Aspartyl/asparaginy/proline hydroxylase" evidence="5">
    <location>
        <begin position="278"/>
        <end position="410"/>
    </location>
</feature>
<keyword evidence="4" id="KW-0802">TPR repeat</keyword>
<dbReference type="RefSeq" id="WP_027069308.1">
    <property type="nucleotide sequence ID" value="NZ_AUHT01000005.1"/>
</dbReference>
<dbReference type="STRING" id="1385515.GCA_000423325_00836"/>
<dbReference type="SMART" id="SM00028">
    <property type="entry name" value="TPR"/>
    <property type="match status" value="3"/>
</dbReference>
<gene>
    <name evidence="6" type="ORF">N791_12080</name>
</gene>
<dbReference type="Gene3D" id="2.60.120.330">
    <property type="entry name" value="B-lactam Antibiotic, Isopenicillin N Synthase, Chain"/>
    <property type="match status" value="1"/>
</dbReference>
<dbReference type="Proteomes" id="UP000030003">
    <property type="component" value="Unassembled WGS sequence"/>
</dbReference>
<dbReference type="Gene3D" id="1.25.40.10">
    <property type="entry name" value="Tetratricopeptide repeat domain"/>
    <property type="match status" value="1"/>
</dbReference>
<dbReference type="GO" id="GO:0016020">
    <property type="term" value="C:membrane"/>
    <property type="evidence" value="ECO:0007669"/>
    <property type="project" value="TreeGrafter"/>
</dbReference>
<dbReference type="PANTHER" id="PTHR46332">
    <property type="entry name" value="ASPARTATE BETA-HYDROXYLASE DOMAIN-CONTAINING PROTEIN 2"/>
    <property type="match status" value="1"/>
</dbReference>
<comment type="similarity">
    <text evidence="1">Belongs to the aspartyl/asparaginyl beta-hydroxylase family.</text>
</comment>
<organism evidence="6 7">
    <name type="scientific">Lysobacter defluvii IMMIB APB-9 = DSM 18482</name>
    <dbReference type="NCBI Taxonomy" id="1385515"/>
    <lineage>
        <taxon>Bacteria</taxon>
        <taxon>Pseudomonadati</taxon>
        <taxon>Pseudomonadota</taxon>
        <taxon>Gammaproteobacteria</taxon>
        <taxon>Lysobacterales</taxon>
        <taxon>Lysobacteraceae</taxon>
        <taxon>Novilysobacter</taxon>
    </lineage>
</organism>
<dbReference type="SUPFAM" id="SSF48452">
    <property type="entry name" value="TPR-like"/>
    <property type="match status" value="1"/>
</dbReference>
<proteinExistence type="inferred from homology"/>
<evidence type="ECO:0000256" key="2">
    <source>
        <dbReference type="ARBA" id="ARBA00022964"/>
    </source>
</evidence>
<accession>A0A0A0M7L8</accession>
<comment type="caution">
    <text evidence="6">The sequence shown here is derived from an EMBL/GenBank/DDBJ whole genome shotgun (WGS) entry which is preliminary data.</text>
</comment>
<dbReference type="eggNOG" id="COG3555">
    <property type="taxonomic scope" value="Bacteria"/>
</dbReference>
<name>A0A0A0M7L8_9GAMM</name>
<dbReference type="InterPro" id="IPR007803">
    <property type="entry name" value="Asp/Arg/Pro-Hydrxlase"/>
</dbReference>
<dbReference type="GO" id="GO:0051213">
    <property type="term" value="F:dioxygenase activity"/>
    <property type="evidence" value="ECO:0007669"/>
    <property type="project" value="UniProtKB-KW"/>
</dbReference>
<dbReference type="InterPro" id="IPR011990">
    <property type="entry name" value="TPR-like_helical_dom_sf"/>
</dbReference>
<evidence type="ECO:0000313" key="7">
    <source>
        <dbReference type="Proteomes" id="UP000030003"/>
    </source>
</evidence>
<dbReference type="eggNOG" id="COG0457">
    <property type="taxonomic scope" value="Bacteria"/>
</dbReference>
<keyword evidence="2" id="KW-0223">Dioxygenase</keyword>
<dbReference type="SUPFAM" id="SSF51197">
    <property type="entry name" value="Clavaminate synthase-like"/>
    <property type="match status" value="1"/>
</dbReference>
<reference evidence="6 7" key="1">
    <citation type="submission" date="2013-08" db="EMBL/GenBank/DDBJ databases">
        <title>Genomic analysis of Lysobacter defluvii.</title>
        <authorList>
            <person name="Wang Q."/>
            <person name="Wang G."/>
        </authorList>
    </citation>
    <scope>NUCLEOTIDE SEQUENCE [LARGE SCALE GENOMIC DNA]</scope>
    <source>
        <strain evidence="6 7">IMMIB APB-9</strain>
    </source>
</reference>
<dbReference type="Pfam" id="PF13432">
    <property type="entry name" value="TPR_16"/>
    <property type="match status" value="1"/>
</dbReference>
<evidence type="ECO:0000256" key="1">
    <source>
        <dbReference type="ARBA" id="ARBA00007730"/>
    </source>
</evidence>
<dbReference type="OrthoDB" id="21665at2"/>
<sequence length="438" mass="48305">MSRDDMESAHLLRARARDAAMRGDGALAHSLFSALLAHAPGDAEASNYIAVSDLAAGRVGEARARLQRVLQAHPDDPTTRKNLGIALLRAGEAEGAREVLRALVTEDPSFFVARLHLGVAYEQLGDREQAANEYFRAIAAAQQQGHWTAPRTTPPGLRPAVEHAMEVARLGRRALLASLLGPLREKHGTAAMERVDRCVSGYLGDLRLRPADPRQQPQFLYFPGLPETPVFDRALFPWYDDMEQATGLITAELREVLGDTPQLEPFLGEPPPGLTSSYLSGDGGSGAPRWDAFFFYRHGRRYEANARRCPRTVEALDRAPTVRIPGHAPESLFSVLGPGSHIKPHHGVTNTRVVTHLPLVVPEGCRLRVADHIHAWQPGRCFTFDDTYEHEAWNRSNETRVVLLFDVWNPYLTQPEQEALAVLVRGLGDLDRPAPGSP</sequence>
<evidence type="ECO:0000259" key="5">
    <source>
        <dbReference type="Pfam" id="PF05118"/>
    </source>
</evidence>
<protein>
    <submittedName>
        <fullName evidence="6">Aspartyl beta-hydroxylase</fullName>
    </submittedName>
</protein>
<dbReference type="InterPro" id="IPR019734">
    <property type="entry name" value="TPR_rpt"/>
</dbReference>
<dbReference type="InterPro" id="IPR027443">
    <property type="entry name" value="IPNS-like_sf"/>
</dbReference>
<evidence type="ECO:0000256" key="4">
    <source>
        <dbReference type="PROSITE-ProRule" id="PRU00339"/>
    </source>
</evidence>